<evidence type="ECO:0000313" key="3">
    <source>
        <dbReference type="Proteomes" id="UP000276133"/>
    </source>
</evidence>
<proteinExistence type="predicted"/>
<keyword evidence="3" id="KW-1185">Reference proteome</keyword>
<evidence type="ECO:0000313" key="2">
    <source>
        <dbReference type="EMBL" id="RNA08350.1"/>
    </source>
</evidence>
<dbReference type="Proteomes" id="UP000276133">
    <property type="component" value="Unassembled WGS sequence"/>
</dbReference>
<name>A0A3M7QAC0_BRAPC</name>
<keyword evidence="1" id="KW-1133">Transmembrane helix</keyword>
<evidence type="ECO:0000256" key="1">
    <source>
        <dbReference type="SAM" id="Phobius"/>
    </source>
</evidence>
<accession>A0A3M7QAC0</accession>
<keyword evidence="1" id="KW-0472">Membrane</keyword>
<feature type="transmembrane region" description="Helical" evidence="1">
    <location>
        <begin position="20"/>
        <end position="48"/>
    </location>
</feature>
<dbReference type="AlphaFoldDB" id="A0A3M7QAC0"/>
<comment type="caution">
    <text evidence="2">The sequence shown here is derived from an EMBL/GenBank/DDBJ whole genome shotgun (WGS) entry which is preliminary data.</text>
</comment>
<reference evidence="2 3" key="1">
    <citation type="journal article" date="2018" name="Sci. Rep.">
        <title>Genomic signatures of local adaptation to the degree of environmental predictability in rotifers.</title>
        <authorList>
            <person name="Franch-Gras L."/>
            <person name="Hahn C."/>
            <person name="Garcia-Roger E.M."/>
            <person name="Carmona M.J."/>
            <person name="Serra M."/>
            <person name="Gomez A."/>
        </authorList>
    </citation>
    <scope>NUCLEOTIDE SEQUENCE [LARGE SCALE GENOMIC DNA]</scope>
    <source>
        <strain evidence="2">HYR1</strain>
    </source>
</reference>
<gene>
    <name evidence="2" type="ORF">BpHYR1_003153</name>
</gene>
<keyword evidence="1" id="KW-0812">Transmembrane</keyword>
<dbReference type="EMBL" id="REGN01006777">
    <property type="protein sequence ID" value="RNA08350.1"/>
    <property type="molecule type" value="Genomic_DNA"/>
</dbReference>
<protein>
    <submittedName>
        <fullName evidence="2">Uncharacterized protein</fullName>
    </submittedName>
</protein>
<sequence>MALSLPCIGEDVVVVVDVVVTLVVVVVAFVVVAVVMAVVVALVVVVLLELTVEVPESKLLRDRVASRSLSAVLSKDRLKSWGFKF</sequence>
<organism evidence="2 3">
    <name type="scientific">Brachionus plicatilis</name>
    <name type="common">Marine rotifer</name>
    <name type="synonym">Brachionus muelleri</name>
    <dbReference type="NCBI Taxonomy" id="10195"/>
    <lineage>
        <taxon>Eukaryota</taxon>
        <taxon>Metazoa</taxon>
        <taxon>Spiralia</taxon>
        <taxon>Gnathifera</taxon>
        <taxon>Rotifera</taxon>
        <taxon>Eurotatoria</taxon>
        <taxon>Monogononta</taxon>
        <taxon>Pseudotrocha</taxon>
        <taxon>Ploima</taxon>
        <taxon>Brachionidae</taxon>
        <taxon>Brachionus</taxon>
    </lineage>
</organism>